<name>A0ABS6UFC1_9PSEU</name>
<accession>A0ABS6UFC1</accession>
<gene>
    <name evidence="3" type="ORF">I4I82_25170</name>
</gene>
<evidence type="ECO:0000313" key="3">
    <source>
        <dbReference type="EMBL" id="MBW0130942.1"/>
    </source>
</evidence>
<dbReference type="EMBL" id="JADQDF010000001">
    <property type="protein sequence ID" value="MBW0130942.1"/>
    <property type="molecule type" value="Genomic_DNA"/>
</dbReference>
<dbReference type="Proteomes" id="UP000694300">
    <property type="component" value="Unassembled WGS sequence"/>
</dbReference>
<evidence type="ECO:0008006" key="5">
    <source>
        <dbReference type="Google" id="ProtNLM"/>
    </source>
</evidence>
<evidence type="ECO:0000313" key="4">
    <source>
        <dbReference type="Proteomes" id="UP000694300"/>
    </source>
</evidence>
<reference evidence="3 4" key="1">
    <citation type="submission" date="2020-11" db="EMBL/GenBank/DDBJ databases">
        <title>Pseudonocardia abyssalis sp. nov. and Pseudonocardia oceani sp. nov., description and phylogenomic analysis of two novel actinomycetes isolated from the deep Southern Ocean.</title>
        <authorList>
            <person name="Parra J."/>
        </authorList>
    </citation>
    <scope>NUCLEOTIDE SEQUENCE [LARGE SCALE GENOMIC DNA]</scope>
    <source>
        <strain evidence="4">KRD185</strain>
    </source>
</reference>
<protein>
    <recommendedName>
        <fullName evidence="5">Zinc-binding dehydrogenase</fullName>
    </recommendedName>
</protein>
<organism evidence="3 4">
    <name type="scientific">Pseudonocardia oceani</name>
    <dbReference type="NCBI Taxonomy" id="2792013"/>
    <lineage>
        <taxon>Bacteria</taxon>
        <taxon>Bacillati</taxon>
        <taxon>Actinomycetota</taxon>
        <taxon>Actinomycetes</taxon>
        <taxon>Pseudonocardiales</taxon>
        <taxon>Pseudonocardiaceae</taxon>
        <taxon>Pseudonocardia</taxon>
    </lineage>
</organism>
<dbReference type="RefSeq" id="WP_218591110.1">
    <property type="nucleotide sequence ID" value="NZ_JADQDE010000007.1"/>
</dbReference>
<dbReference type="PANTHER" id="PTHR43981:SF2">
    <property type="entry name" value="ENOYL-[ACYL-CARRIER-PROTEIN] REDUCTASE, MITOCHONDRIAL"/>
    <property type="match status" value="1"/>
</dbReference>
<keyword evidence="2" id="KW-0560">Oxidoreductase</keyword>
<proteinExistence type="predicted"/>
<sequence>MTVPTVVHGTWQDQLLVDDGGAIGVDSAADVLQPAMLGIHPITADLLLRNFVDLSPGAWVAQSGGNSAVARYVIALAAAAGHRTLSARRRPEVAAELLESGADAVVVSGPDLRAQLERVLGGERISLLLDPIAGDVVTELASGATLEIVAAYARPAPLVADGSLRAPVPATDPLQQFQDALHHAAQPGGAGKVLAVIGKTRCGRVAYSRR</sequence>
<comment type="caution">
    <text evidence="3">The sequence shown here is derived from an EMBL/GenBank/DDBJ whole genome shotgun (WGS) entry which is preliminary data.</text>
</comment>
<evidence type="ECO:0000256" key="2">
    <source>
        <dbReference type="ARBA" id="ARBA00023002"/>
    </source>
</evidence>
<keyword evidence="4" id="KW-1185">Reference proteome</keyword>
<evidence type="ECO:0000256" key="1">
    <source>
        <dbReference type="ARBA" id="ARBA00022857"/>
    </source>
</evidence>
<dbReference type="InterPro" id="IPR051034">
    <property type="entry name" value="Mito_Enoyl-ACP_Reductase"/>
</dbReference>
<keyword evidence="1" id="KW-0521">NADP</keyword>
<dbReference type="PANTHER" id="PTHR43981">
    <property type="entry name" value="ENOYL-[ACYL-CARRIER-PROTEIN] REDUCTASE, MITOCHONDRIAL"/>
    <property type="match status" value="1"/>
</dbReference>